<organism evidence="1">
    <name type="scientific">marine sediment metagenome</name>
    <dbReference type="NCBI Taxonomy" id="412755"/>
    <lineage>
        <taxon>unclassified sequences</taxon>
        <taxon>metagenomes</taxon>
        <taxon>ecological metagenomes</taxon>
    </lineage>
</organism>
<dbReference type="Gene3D" id="3.30.420.240">
    <property type="match status" value="1"/>
</dbReference>
<reference evidence="1" key="1">
    <citation type="journal article" date="2015" name="Nature">
        <title>Complex archaea that bridge the gap between prokaryotes and eukaryotes.</title>
        <authorList>
            <person name="Spang A."/>
            <person name="Saw J.H."/>
            <person name="Jorgensen S.L."/>
            <person name="Zaremba-Niedzwiedzka K."/>
            <person name="Martijn J."/>
            <person name="Lind A.E."/>
            <person name="van Eijk R."/>
            <person name="Schleper C."/>
            <person name="Guy L."/>
            <person name="Ettema T.J."/>
        </authorList>
    </citation>
    <scope>NUCLEOTIDE SEQUENCE</scope>
</reference>
<proteinExistence type="predicted"/>
<dbReference type="EMBL" id="LAZR01000314">
    <property type="protein sequence ID" value="KKN75151.1"/>
    <property type="molecule type" value="Genomic_DNA"/>
</dbReference>
<comment type="caution">
    <text evidence="1">The sequence shown here is derived from an EMBL/GenBank/DDBJ whole genome shotgun (WGS) entry which is preliminary data.</text>
</comment>
<evidence type="ECO:0000313" key="1">
    <source>
        <dbReference type="EMBL" id="KKN75151.1"/>
    </source>
</evidence>
<name>A0A0F9VNT9_9ZZZZ</name>
<protein>
    <recommendedName>
        <fullName evidence="2">Terminase large subunit gp17-like C-terminal domain-containing protein</fullName>
    </recommendedName>
</protein>
<evidence type="ECO:0008006" key="2">
    <source>
        <dbReference type="Google" id="ProtNLM"/>
    </source>
</evidence>
<dbReference type="InterPro" id="IPR027417">
    <property type="entry name" value="P-loop_NTPase"/>
</dbReference>
<dbReference type="AlphaFoldDB" id="A0A0F9VNT9"/>
<dbReference type="Gene3D" id="3.40.50.300">
    <property type="entry name" value="P-loop containing nucleotide triphosphate hydrolases"/>
    <property type="match status" value="1"/>
</dbReference>
<accession>A0A0F9VNT9</accession>
<gene>
    <name evidence="1" type="ORF">LCGC14_0383100</name>
</gene>
<sequence>MTTEQTFRELIDNKRKYIETLLVVENKARRRVPFIYNPIQADVDATQTGMDIWVKPSSIGFSTERIANRLVDTLTNPGTNTILVAYEDFITERLLNKVTFFYNHLSSLGIPDFPSIFHNSTYEKTFQFKENGVVVGESSIYIASARSKTAGRAEVIHHLLLDEHAFYVPQATENIIAPAMARVPPEGTVDSFSTPNGEENEFHEWYILAKSGKSIFTSHFYPWFIHPEYVIHLGDPRIQKAIPETDKEEFPLSGDEEKLMFTNNLTFSHIRWRRWMTLVMESLRRKGESRTLFPQEFPEDDVSCFLSTGEMWYDHGFIESIAKTCYEAPYKVDGLNVWYRPERTEEGRPTKQYLVIIDPGQEKITQSAIGVMTFEKDSLGNTISIWCARDAGWYSPEITWEKACKISDYYHRAEIVWEANAHGLAISVLGKNRRPIYFRKDIIQDVPTMVAGWLTTSSTKPYMMQQVTKSLSSLVCHDIELVRQLRHFRVAGGKLEIVGLDDIHDCLAIGLAVHNPNPVTRGYQGRTGWKPGWGKKAYKKPKHSVLRR</sequence>